<evidence type="ECO:0000256" key="1">
    <source>
        <dbReference type="SAM" id="MobiDB-lite"/>
    </source>
</evidence>
<name>A0A7M3MHX7_9BACT</name>
<comment type="caution">
    <text evidence="3">The sequence shown here is derived from an EMBL/GenBank/DDBJ whole genome shotgun (WGS) entry which is preliminary data.</text>
</comment>
<sequence length="123" mass="13926">MQSNRSSFLEHLAGALTSTVRFSMWLPVRILTRLAIWRRNAIYLRELERMDPRLLKDVGFKRDEVIAAIREGRPVKSMSDAERMEDVFKERATRANTDDPAESPARPSGAEGIMAGRAGQPAR</sequence>
<dbReference type="AlphaFoldDB" id="A0A7M3MHX7"/>
<evidence type="ECO:0000313" key="3">
    <source>
        <dbReference type="EMBL" id="TVM19294.1"/>
    </source>
</evidence>
<dbReference type="EMBL" id="QMIE01000002">
    <property type="protein sequence ID" value="TVM19294.1"/>
    <property type="molecule type" value="Genomic_DNA"/>
</dbReference>
<feature type="region of interest" description="Disordered" evidence="1">
    <location>
        <begin position="90"/>
        <end position="123"/>
    </location>
</feature>
<organism evidence="3 4">
    <name type="scientific">Oceanidesulfovibrio indonesiensis</name>
    <dbReference type="NCBI Taxonomy" id="54767"/>
    <lineage>
        <taxon>Bacteria</taxon>
        <taxon>Pseudomonadati</taxon>
        <taxon>Thermodesulfobacteriota</taxon>
        <taxon>Desulfovibrionia</taxon>
        <taxon>Desulfovibrionales</taxon>
        <taxon>Desulfovibrionaceae</taxon>
        <taxon>Oceanidesulfovibrio</taxon>
    </lineage>
</organism>
<gene>
    <name evidence="3" type="ORF">DPQ33_02735</name>
</gene>
<evidence type="ECO:0000313" key="4">
    <source>
        <dbReference type="Proteomes" id="UP000448292"/>
    </source>
</evidence>
<reference evidence="3 4" key="1">
    <citation type="submission" date="2018-06" db="EMBL/GenBank/DDBJ databases">
        <title>Complete genome of Desulfovibrio indonesiensis P37SLT.</title>
        <authorList>
            <person name="Crispim J.S."/>
            <person name="Vidigal P.M.P."/>
            <person name="Silva L.C.F."/>
            <person name="Laguardia C.N."/>
            <person name="Araujo L.C."/>
            <person name="Dias R.S."/>
            <person name="Sousa M.P."/>
            <person name="Paula S.O."/>
            <person name="Silva C."/>
        </authorList>
    </citation>
    <scope>NUCLEOTIDE SEQUENCE [LARGE SCALE GENOMIC DNA]</scope>
    <source>
        <strain evidence="3 4">P37SLT</strain>
    </source>
</reference>
<protein>
    <recommendedName>
        <fullName evidence="2">YjiS-like domain-containing protein</fullName>
    </recommendedName>
</protein>
<dbReference type="Pfam" id="PF06568">
    <property type="entry name" value="YjiS-like"/>
    <property type="match status" value="1"/>
</dbReference>
<dbReference type="Proteomes" id="UP000448292">
    <property type="component" value="Unassembled WGS sequence"/>
</dbReference>
<feature type="domain" description="YjiS-like" evidence="2">
    <location>
        <begin position="32"/>
        <end position="65"/>
    </location>
</feature>
<keyword evidence="4" id="KW-1185">Reference proteome</keyword>
<evidence type="ECO:0000259" key="2">
    <source>
        <dbReference type="Pfam" id="PF06568"/>
    </source>
</evidence>
<proteinExistence type="predicted"/>
<dbReference type="RefSeq" id="WP_144301652.1">
    <property type="nucleotide sequence ID" value="NZ_QMIE01000002.1"/>
</dbReference>
<dbReference type="OrthoDB" id="5465440at2"/>
<dbReference type="InterPro" id="IPR009506">
    <property type="entry name" value="YjiS-like"/>
</dbReference>
<accession>A0A7M3MHX7</accession>